<dbReference type="GO" id="GO:0006508">
    <property type="term" value="P:proteolysis"/>
    <property type="evidence" value="ECO:0007669"/>
    <property type="project" value="InterPro"/>
</dbReference>
<sequence>MTVYVDLVFLSNLTMDAAVLLATAKARRLRPAKRRVAASATLGAAYAAAMFVATVPFLYTFGAKVGVSILMVLLAFGYGGPLRFARHLGSFYLASFAALGGMIGISSLLKYAGSPWELMEVTSSGSVAISFRMSAGLFAVTAAIAIWLYRGEKASVQSRDRLEALLADVSVRIDGQVWRCRGIVDTGNRLYDPLTRIPVMIMEAAVWRDQLPSGWADRLREEPADRLVSELDPSAPDGFAWSDRLRLVPYRGVNGSTRLMLAIKPDAVEIAVPGGNPLTHRRVLVGLDGGTLSAEGAYRAIVHADLTLADEQASAPSQTA</sequence>
<dbReference type="RefSeq" id="WP_185671067.1">
    <property type="nucleotide sequence ID" value="NZ_JACJVP010000035.1"/>
</dbReference>
<dbReference type="EMBL" id="JACJVP010000035">
    <property type="protein sequence ID" value="MBB6673212.1"/>
    <property type="molecule type" value="Genomic_DNA"/>
</dbReference>
<keyword evidence="2" id="KW-0472">Membrane</keyword>
<dbReference type="GO" id="GO:0004190">
    <property type="term" value="F:aspartic-type endopeptidase activity"/>
    <property type="evidence" value="ECO:0007669"/>
    <property type="project" value="InterPro"/>
</dbReference>
<keyword evidence="2" id="KW-1133">Transmembrane helix</keyword>
<keyword evidence="2" id="KW-0812">Transmembrane</keyword>
<proteinExistence type="predicted"/>
<reference evidence="3 4" key="1">
    <citation type="submission" date="2020-08" db="EMBL/GenBank/DDBJ databases">
        <title>Cohnella phylogeny.</title>
        <authorList>
            <person name="Dunlap C."/>
        </authorList>
    </citation>
    <scope>NUCLEOTIDE SEQUENCE [LARGE SCALE GENOMIC DNA]</scope>
    <source>
        <strain evidence="3 4">DSM 28246</strain>
    </source>
</reference>
<dbReference type="PIRSF" id="PIRSF018571">
    <property type="entry name" value="SpoIIGA"/>
    <property type="match status" value="1"/>
</dbReference>
<gene>
    <name evidence="3" type="ORF">H7C19_21285</name>
</gene>
<feature type="active site" evidence="1">
    <location>
        <position position="185"/>
    </location>
</feature>
<keyword evidence="4" id="KW-1185">Reference proteome</keyword>
<feature type="transmembrane region" description="Helical" evidence="2">
    <location>
        <begin position="65"/>
        <end position="84"/>
    </location>
</feature>
<dbReference type="Pfam" id="PF03419">
    <property type="entry name" value="Peptidase_U4"/>
    <property type="match status" value="1"/>
</dbReference>
<evidence type="ECO:0000256" key="1">
    <source>
        <dbReference type="PIRSR" id="PIRSR018571-1"/>
    </source>
</evidence>
<comment type="caution">
    <text evidence="3">The sequence shown here is derived from an EMBL/GenBank/DDBJ whole genome shotgun (WGS) entry which is preliminary data.</text>
</comment>
<name>A0A7X0RT54_9BACL</name>
<organism evidence="3 4">
    <name type="scientific">Cohnella nanjingensis</name>
    <dbReference type="NCBI Taxonomy" id="1387779"/>
    <lineage>
        <taxon>Bacteria</taxon>
        <taxon>Bacillati</taxon>
        <taxon>Bacillota</taxon>
        <taxon>Bacilli</taxon>
        <taxon>Bacillales</taxon>
        <taxon>Paenibacillaceae</taxon>
        <taxon>Cohnella</taxon>
    </lineage>
</organism>
<accession>A0A7X0RT54</accession>
<evidence type="ECO:0000313" key="3">
    <source>
        <dbReference type="EMBL" id="MBB6673212.1"/>
    </source>
</evidence>
<feature type="transmembrane region" description="Helical" evidence="2">
    <location>
        <begin position="91"/>
        <end position="109"/>
    </location>
</feature>
<evidence type="ECO:0000256" key="2">
    <source>
        <dbReference type="SAM" id="Phobius"/>
    </source>
</evidence>
<evidence type="ECO:0000313" key="4">
    <source>
        <dbReference type="Proteomes" id="UP000547209"/>
    </source>
</evidence>
<feature type="transmembrane region" description="Helical" evidence="2">
    <location>
        <begin position="129"/>
        <end position="149"/>
    </location>
</feature>
<feature type="transmembrane region" description="Helical" evidence="2">
    <location>
        <begin position="36"/>
        <end position="59"/>
    </location>
</feature>
<dbReference type="AlphaFoldDB" id="A0A7X0RT54"/>
<dbReference type="GO" id="GO:0030436">
    <property type="term" value="P:asexual sporulation"/>
    <property type="evidence" value="ECO:0007669"/>
    <property type="project" value="InterPro"/>
</dbReference>
<dbReference type="InterPro" id="IPR005081">
    <property type="entry name" value="SpoIIGA"/>
</dbReference>
<protein>
    <submittedName>
        <fullName evidence="3">Sigma-E processing peptidase SpoIIGA</fullName>
    </submittedName>
</protein>
<dbReference type="Proteomes" id="UP000547209">
    <property type="component" value="Unassembled WGS sequence"/>
</dbReference>